<organism evidence="2 3">
    <name type="scientific">Halalkalibacter oceani</name>
    <dbReference type="NCBI Taxonomy" id="1653776"/>
    <lineage>
        <taxon>Bacteria</taxon>
        <taxon>Bacillati</taxon>
        <taxon>Bacillota</taxon>
        <taxon>Bacilli</taxon>
        <taxon>Bacillales</taxon>
        <taxon>Bacillaceae</taxon>
        <taxon>Halalkalibacter</taxon>
    </lineage>
</organism>
<keyword evidence="3" id="KW-1185">Reference proteome</keyword>
<evidence type="ECO:0000313" key="3">
    <source>
        <dbReference type="Proteomes" id="UP001139179"/>
    </source>
</evidence>
<protein>
    <submittedName>
        <fullName evidence="2">Uncharacterized protein</fullName>
    </submittedName>
</protein>
<feature type="transmembrane region" description="Helical" evidence="1">
    <location>
        <begin position="41"/>
        <end position="61"/>
    </location>
</feature>
<evidence type="ECO:0000256" key="1">
    <source>
        <dbReference type="SAM" id="Phobius"/>
    </source>
</evidence>
<keyword evidence="1" id="KW-1133">Transmembrane helix</keyword>
<comment type="caution">
    <text evidence="2">The sequence shown here is derived from an EMBL/GenBank/DDBJ whole genome shotgun (WGS) entry which is preliminary data.</text>
</comment>
<feature type="transmembrane region" description="Helical" evidence="1">
    <location>
        <begin position="73"/>
        <end position="97"/>
    </location>
</feature>
<reference evidence="2" key="1">
    <citation type="submission" date="2022-05" db="EMBL/GenBank/DDBJ databases">
        <title>Comparative Genomics of Spacecraft Associated Microbes.</title>
        <authorList>
            <person name="Tran M.T."/>
            <person name="Wright A."/>
            <person name="Seuylemezian A."/>
            <person name="Eisen J."/>
            <person name="Coil D."/>
        </authorList>
    </citation>
    <scope>NUCLEOTIDE SEQUENCE</scope>
    <source>
        <strain evidence="2">214.1.1</strain>
    </source>
</reference>
<name>A0A9X2IM22_9BACI</name>
<feature type="transmembrane region" description="Helical" evidence="1">
    <location>
        <begin position="5"/>
        <end position="21"/>
    </location>
</feature>
<evidence type="ECO:0000313" key="2">
    <source>
        <dbReference type="EMBL" id="MCM3713449.1"/>
    </source>
</evidence>
<dbReference type="AlphaFoldDB" id="A0A9X2IM22"/>
<sequence>MYRNFLYPISLTLFVFLLGWLLEWRNRMPLSFDDPEQNLMVITSCFVHIFFGISLGSFLLIREKEKNGTWRFHFLQFVLGGVIPFTITITVTLLISFGTIRYTNINSGLIEQFMLIFLGFYLMVCMKKD</sequence>
<dbReference type="Proteomes" id="UP001139179">
    <property type="component" value="Unassembled WGS sequence"/>
</dbReference>
<dbReference type="RefSeq" id="WP_251222271.1">
    <property type="nucleotide sequence ID" value="NZ_JAMBOL010000003.1"/>
</dbReference>
<proteinExistence type="predicted"/>
<feature type="transmembrane region" description="Helical" evidence="1">
    <location>
        <begin position="109"/>
        <end position="126"/>
    </location>
</feature>
<dbReference type="EMBL" id="JAMBOL010000003">
    <property type="protein sequence ID" value="MCM3713449.1"/>
    <property type="molecule type" value="Genomic_DNA"/>
</dbReference>
<keyword evidence="1" id="KW-0812">Transmembrane</keyword>
<keyword evidence="1" id="KW-0472">Membrane</keyword>
<accession>A0A9X2IM22</accession>
<gene>
    <name evidence="2" type="ORF">M3202_05090</name>
</gene>